<dbReference type="EMBL" id="BMGR01000001">
    <property type="protein sequence ID" value="GGF88491.1"/>
    <property type="molecule type" value="Genomic_DNA"/>
</dbReference>
<proteinExistence type="predicted"/>
<organism evidence="1 2">
    <name type="scientific">Paenibacillus abyssi</name>
    <dbReference type="NCBI Taxonomy" id="1340531"/>
    <lineage>
        <taxon>Bacteria</taxon>
        <taxon>Bacillati</taxon>
        <taxon>Bacillota</taxon>
        <taxon>Bacilli</taxon>
        <taxon>Bacillales</taxon>
        <taxon>Paenibacillaceae</taxon>
        <taxon>Paenibacillus</taxon>
    </lineage>
</organism>
<gene>
    <name evidence="1" type="ORF">GCM10010916_02310</name>
</gene>
<name>A0A917CGX5_9BACL</name>
<evidence type="ECO:0000313" key="1">
    <source>
        <dbReference type="EMBL" id="GGF88491.1"/>
    </source>
</evidence>
<accession>A0A917CGX5</accession>
<dbReference type="AlphaFoldDB" id="A0A917CGX5"/>
<keyword evidence="2" id="KW-1185">Reference proteome</keyword>
<dbReference type="Proteomes" id="UP000644756">
    <property type="component" value="Unassembled WGS sequence"/>
</dbReference>
<reference evidence="1" key="2">
    <citation type="submission" date="2020-09" db="EMBL/GenBank/DDBJ databases">
        <authorList>
            <person name="Sun Q."/>
            <person name="Zhou Y."/>
        </authorList>
    </citation>
    <scope>NUCLEOTIDE SEQUENCE</scope>
    <source>
        <strain evidence="1">CGMCC 1.12987</strain>
    </source>
</reference>
<comment type="caution">
    <text evidence="1">The sequence shown here is derived from an EMBL/GenBank/DDBJ whole genome shotgun (WGS) entry which is preliminary data.</text>
</comment>
<evidence type="ECO:0000313" key="2">
    <source>
        <dbReference type="Proteomes" id="UP000644756"/>
    </source>
</evidence>
<protein>
    <submittedName>
        <fullName evidence="1">Uncharacterized protein</fullName>
    </submittedName>
</protein>
<reference evidence="1" key="1">
    <citation type="journal article" date="2014" name="Int. J. Syst. Evol. Microbiol.">
        <title>Complete genome sequence of Corynebacterium casei LMG S-19264T (=DSM 44701T), isolated from a smear-ripened cheese.</title>
        <authorList>
            <consortium name="US DOE Joint Genome Institute (JGI-PGF)"/>
            <person name="Walter F."/>
            <person name="Albersmeier A."/>
            <person name="Kalinowski J."/>
            <person name="Ruckert C."/>
        </authorList>
    </citation>
    <scope>NUCLEOTIDE SEQUENCE</scope>
    <source>
        <strain evidence="1">CGMCC 1.12987</strain>
    </source>
</reference>
<sequence>MAISGYVGAVYKTSGPATAFVNQSMTNSGNNLRYFITNATMRYWDKTAPITVQRSTDAGTTWVTVTTGFVIEYAGGHVVFAINQGTAIFRVSGSYLTPSQVAGGYNWSLDIEPELLECTEYDAGGYRKFVPGIKGWSGSFEMYWNNGDNLAEIGKDAILVLYVDSGTGKNRYEGYGTITSESIETAADGLVQETLDFQGTGKIFYREG</sequence>
<dbReference type="RefSeq" id="WP_188528201.1">
    <property type="nucleotide sequence ID" value="NZ_BMGR01000001.1"/>
</dbReference>